<dbReference type="Proteomes" id="UP001596296">
    <property type="component" value="Unassembled WGS sequence"/>
</dbReference>
<feature type="region of interest" description="Disordered" evidence="1">
    <location>
        <begin position="355"/>
        <end position="386"/>
    </location>
</feature>
<dbReference type="SUPFAM" id="SSF102114">
    <property type="entry name" value="Radical SAM enzymes"/>
    <property type="match status" value="1"/>
</dbReference>
<gene>
    <name evidence="3" type="ORF">ACFQE9_06800</name>
</gene>
<feature type="region of interest" description="Disordered" evidence="1">
    <location>
        <begin position="596"/>
        <end position="615"/>
    </location>
</feature>
<dbReference type="PANTHER" id="PTHR43324:SF1">
    <property type="entry name" value="RADICAL SAM CORE DOMAIN-CONTAINING PROTEIN"/>
    <property type="match status" value="1"/>
</dbReference>
<proteinExistence type="predicted"/>
<dbReference type="SFLD" id="SFLDS00029">
    <property type="entry name" value="Radical_SAM"/>
    <property type="match status" value="1"/>
</dbReference>
<dbReference type="RefSeq" id="WP_379742268.1">
    <property type="nucleotide sequence ID" value="NZ_JBHSVN010000001.1"/>
</dbReference>
<comment type="caution">
    <text evidence="3">The sequence shown here is derived from an EMBL/GenBank/DDBJ whole genome shotgun (WGS) entry which is preliminary data.</text>
</comment>
<dbReference type="PROSITE" id="PS51918">
    <property type="entry name" value="RADICAL_SAM"/>
    <property type="match status" value="1"/>
</dbReference>
<evidence type="ECO:0000313" key="3">
    <source>
        <dbReference type="EMBL" id="MFC6892317.1"/>
    </source>
</evidence>
<dbReference type="AlphaFoldDB" id="A0ABD5UYA6"/>
<dbReference type="Gene3D" id="1.10.150.320">
    <property type="entry name" value="Photosystem II 12 kDa extrinsic protein"/>
    <property type="match status" value="1"/>
</dbReference>
<dbReference type="Gene3D" id="3.80.30.20">
    <property type="entry name" value="tm_1862 like domain"/>
    <property type="match status" value="1"/>
</dbReference>
<sequence length="615" mass="66426">MTDPAAVDGGTPADPADLSVTIVDGYVDEPAHFGVPPYISTYPRYTAGALVDAGVPQSSITYHTIDELREERNRRADVADADLFVYVGGMTVPGKYVGGTPAEPDEVRELAWTAEGTTLLGGPVRFGVGEENAGAQETERDDLDYDFVAKGDVEAAAYDLVANGLEGFGNRMRENPEVDRWARLGAFVVEQHPNHPDHLICELETSRGCAYRCSFCTEPLYGNPAFRDVEGVVGEVGALASRGVGHFRLGRQADILAFGGDGEAPNPDALRRLYGGIREVAPDLETLHLDNMNPVTIVDYPERSREAIRIIAEHNTPGDTAAFGLESADPVVREQNNLLVSADECLEAVRVVNEEGGWRPGDTPEATPGGDDRVLGPSTGPEASPRLPKLLPGINLVHGLQGEREETFEHNRRFLQRVYDEGLMLRRINIRQVMAFAGTEMAETGADVAEDHKRQFKRYKEEVRETIDNPMLDRVVPPGTVLPDVHLEYHQDGTTFGRQLGTYALLVGIPGERELGRAIDVAIVDHGYRSVTGVPYPLDVNEASMDELTAIPGIAQSTAGDVIVGRPYESLAEVPVETIDLSRYFVAGDGDEGDGGRIPGAAGAGIHKPASGRSD</sequence>
<dbReference type="InterPro" id="IPR006638">
    <property type="entry name" value="Elp3/MiaA/NifB-like_rSAM"/>
</dbReference>
<dbReference type="PANTHER" id="PTHR43324">
    <property type="match status" value="1"/>
</dbReference>
<dbReference type="InterPro" id="IPR007197">
    <property type="entry name" value="rSAM"/>
</dbReference>
<organism evidence="3 4">
    <name type="scientific">Halopenitus salinus</name>
    <dbReference type="NCBI Taxonomy" id="1198295"/>
    <lineage>
        <taxon>Archaea</taxon>
        <taxon>Methanobacteriati</taxon>
        <taxon>Methanobacteriota</taxon>
        <taxon>Stenosarchaea group</taxon>
        <taxon>Halobacteria</taxon>
        <taxon>Halobacteriales</taxon>
        <taxon>Haloferacaceae</taxon>
        <taxon>Halopenitus</taxon>
    </lineage>
</organism>
<keyword evidence="4" id="KW-1185">Reference proteome</keyword>
<dbReference type="EMBL" id="JBHSXL010000006">
    <property type="protein sequence ID" value="MFC6892317.1"/>
    <property type="molecule type" value="Genomic_DNA"/>
</dbReference>
<accession>A0ABD5UYA6</accession>
<dbReference type="SFLD" id="SFLDG01082">
    <property type="entry name" value="B12-binding_domain_containing"/>
    <property type="match status" value="1"/>
</dbReference>
<name>A0ABD5UYA6_9EURY</name>
<dbReference type="Pfam" id="PF04055">
    <property type="entry name" value="Radical_SAM"/>
    <property type="match status" value="1"/>
</dbReference>
<reference evidence="3 4" key="1">
    <citation type="journal article" date="2019" name="Int. J. Syst. Evol. Microbiol.">
        <title>The Global Catalogue of Microorganisms (GCM) 10K type strain sequencing project: providing services to taxonomists for standard genome sequencing and annotation.</title>
        <authorList>
            <consortium name="The Broad Institute Genomics Platform"/>
            <consortium name="The Broad Institute Genome Sequencing Center for Infectious Disease"/>
            <person name="Wu L."/>
            <person name="Ma J."/>
        </authorList>
    </citation>
    <scope>NUCLEOTIDE SEQUENCE [LARGE SCALE GENOMIC DNA]</scope>
    <source>
        <strain evidence="3 4">SKJ47</strain>
    </source>
</reference>
<dbReference type="SMART" id="SM00729">
    <property type="entry name" value="Elp3"/>
    <property type="match status" value="1"/>
</dbReference>
<evidence type="ECO:0000313" key="4">
    <source>
        <dbReference type="Proteomes" id="UP001596296"/>
    </source>
</evidence>
<protein>
    <submittedName>
        <fullName evidence="3">Radical SAM protein</fullName>
    </submittedName>
</protein>
<evidence type="ECO:0000256" key="1">
    <source>
        <dbReference type="SAM" id="MobiDB-lite"/>
    </source>
</evidence>
<feature type="domain" description="Radical SAM core" evidence="2">
    <location>
        <begin position="195"/>
        <end position="470"/>
    </location>
</feature>
<dbReference type="InterPro" id="IPR058240">
    <property type="entry name" value="rSAM_sf"/>
</dbReference>
<evidence type="ECO:0000259" key="2">
    <source>
        <dbReference type="PROSITE" id="PS51918"/>
    </source>
</evidence>
<dbReference type="InterPro" id="IPR023404">
    <property type="entry name" value="rSAM_horseshoe"/>
</dbReference>
<dbReference type="SUPFAM" id="SSF81585">
    <property type="entry name" value="PsbU/PolX domain-like"/>
    <property type="match status" value="1"/>
</dbReference>